<evidence type="ECO:0000313" key="1">
    <source>
        <dbReference type="EMBL" id="KAJ7731080.1"/>
    </source>
</evidence>
<dbReference type="EMBL" id="JARKIB010000155">
    <property type="protein sequence ID" value="KAJ7731080.1"/>
    <property type="molecule type" value="Genomic_DNA"/>
</dbReference>
<reference evidence="1" key="1">
    <citation type="submission" date="2023-03" db="EMBL/GenBank/DDBJ databases">
        <title>Massive genome expansion in bonnet fungi (Mycena s.s.) driven by repeated elements and novel gene families across ecological guilds.</title>
        <authorList>
            <consortium name="Lawrence Berkeley National Laboratory"/>
            <person name="Harder C.B."/>
            <person name="Miyauchi S."/>
            <person name="Viragh M."/>
            <person name="Kuo A."/>
            <person name="Thoen E."/>
            <person name="Andreopoulos B."/>
            <person name="Lu D."/>
            <person name="Skrede I."/>
            <person name="Drula E."/>
            <person name="Henrissat B."/>
            <person name="Morin E."/>
            <person name="Kohler A."/>
            <person name="Barry K."/>
            <person name="LaButti K."/>
            <person name="Morin E."/>
            <person name="Salamov A."/>
            <person name="Lipzen A."/>
            <person name="Mereny Z."/>
            <person name="Hegedus B."/>
            <person name="Baldrian P."/>
            <person name="Stursova M."/>
            <person name="Weitz H."/>
            <person name="Taylor A."/>
            <person name="Grigoriev I.V."/>
            <person name="Nagy L.G."/>
            <person name="Martin F."/>
            <person name="Kauserud H."/>
        </authorList>
    </citation>
    <scope>NUCLEOTIDE SEQUENCE</scope>
    <source>
        <strain evidence="1">CBHHK182m</strain>
    </source>
</reference>
<name>A0AAD7HYJ0_9AGAR</name>
<dbReference type="AlphaFoldDB" id="A0AAD7HYJ0"/>
<accession>A0AAD7HYJ0</accession>
<feature type="non-terminal residue" evidence="1">
    <location>
        <position position="168"/>
    </location>
</feature>
<organism evidence="1 2">
    <name type="scientific">Mycena metata</name>
    <dbReference type="NCBI Taxonomy" id="1033252"/>
    <lineage>
        <taxon>Eukaryota</taxon>
        <taxon>Fungi</taxon>
        <taxon>Dikarya</taxon>
        <taxon>Basidiomycota</taxon>
        <taxon>Agaricomycotina</taxon>
        <taxon>Agaricomycetes</taxon>
        <taxon>Agaricomycetidae</taxon>
        <taxon>Agaricales</taxon>
        <taxon>Marasmiineae</taxon>
        <taxon>Mycenaceae</taxon>
        <taxon>Mycena</taxon>
    </lineage>
</organism>
<evidence type="ECO:0000313" key="2">
    <source>
        <dbReference type="Proteomes" id="UP001215598"/>
    </source>
</evidence>
<comment type="caution">
    <text evidence="1">The sequence shown here is derived from an EMBL/GenBank/DDBJ whole genome shotgun (WGS) entry which is preliminary data.</text>
</comment>
<protein>
    <submittedName>
        <fullName evidence="1">Uncharacterized protein</fullName>
    </submittedName>
</protein>
<sequence>MLFPCFLFMDCCQLSPSSLEALVHCLLTSPLLWPCSHLALVPSGSLWFPLVPSGSLWFPLVPSGSLWFPLVPSGSLWFPLVPSGSLWFPLVPSGSLWFPLVPSGSLWFPLVPSGTPVTFVLRSSVASLDLQSRLRSSRSAIPTTAVRLRVVSCFLDMPSVRSGSLLLA</sequence>
<dbReference type="PANTHER" id="PTHR36162:SF12">
    <property type="match status" value="1"/>
</dbReference>
<dbReference type="Proteomes" id="UP001215598">
    <property type="component" value="Unassembled WGS sequence"/>
</dbReference>
<proteinExistence type="predicted"/>
<gene>
    <name evidence="1" type="ORF">B0H16DRAFT_1773435</name>
</gene>
<dbReference type="PANTHER" id="PTHR36162">
    <property type="match status" value="1"/>
</dbReference>
<keyword evidence="2" id="KW-1185">Reference proteome</keyword>